<organism evidence="1 2">
    <name type="scientific">Pseudofulvimonas gallinarii</name>
    <dbReference type="NCBI Taxonomy" id="634155"/>
    <lineage>
        <taxon>Bacteria</taxon>
        <taxon>Pseudomonadati</taxon>
        <taxon>Pseudomonadota</taxon>
        <taxon>Gammaproteobacteria</taxon>
        <taxon>Lysobacterales</taxon>
        <taxon>Rhodanobacteraceae</taxon>
        <taxon>Pseudofulvimonas</taxon>
    </lineage>
</organism>
<dbReference type="SUPFAM" id="SSF48695">
    <property type="entry name" value="Multiheme cytochromes"/>
    <property type="match status" value="1"/>
</dbReference>
<comment type="caution">
    <text evidence="1">The sequence shown here is derived from an EMBL/GenBank/DDBJ whole genome shotgun (WGS) entry which is preliminary data.</text>
</comment>
<dbReference type="Gene3D" id="1.10.1130.10">
    <property type="entry name" value="Flavocytochrome C3, Chain A"/>
    <property type="match status" value="1"/>
</dbReference>
<dbReference type="AlphaFoldDB" id="A0A4R3LCS6"/>
<dbReference type="InterPro" id="IPR036280">
    <property type="entry name" value="Multihaem_cyt_sf"/>
</dbReference>
<reference evidence="1 2" key="1">
    <citation type="submission" date="2019-03" db="EMBL/GenBank/DDBJ databases">
        <title>Genomic Encyclopedia of Type Strains, Phase IV (KMG-IV): sequencing the most valuable type-strain genomes for metagenomic binning, comparative biology and taxonomic classification.</title>
        <authorList>
            <person name="Goeker M."/>
        </authorList>
    </citation>
    <scope>NUCLEOTIDE SEQUENCE [LARGE SCALE GENOMIC DNA]</scope>
    <source>
        <strain evidence="1 2">DSM 21944</strain>
    </source>
</reference>
<dbReference type="OrthoDB" id="9779283at2"/>
<gene>
    <name evidence="1" type="ORF">EDC25_11153</name>
</gene>
<sequence length="640" mass="68836">MNVFRNVGATRWLSLVAVAAIGAAALGATLTLSAAGRGEATLGAIDFTPHGTQPGLLSAMESPSACFSCHRDFNGSNASDFMPHNTWGGSMMAHATRDPLFWAALDVANADVPGVGDYCLRCHTPTGWLEGRVSKTPGGGYISGEDGCALTGDHTDFEGKGNDYAGLTCHFCHRMTETGPAGEIAPPGNGNFWIDDALNCETPEGTYGGPCRHGPYTYAPGDKRVAPHGWVYSSFIDKGPVCGTCHDVSTPTTSAGPLKTLILADGTDSGIPMPIERTFTEWRQSDFSDVIFRNRLGDDFAFTPQLDRGATCQDCHMALSEDPAARACGFHEDGARAGELPVHEFVGANTWVPAIIRGEYGAALSVIDDRVDDLTRTISRARRMLTERSARVETTVAPFVPGSGQLQVSVRVTNLAGHKLPTGYAEGRRMWLHVAAYEGDGKTPFWESGGWNPATGELQVDAHTRVYETKQGIWNTTTQTCETTDVLGRPQFHFVLNNCIAKDNRIPPLGFTGGGSLETRPVGHVYPETSPGSGRLVNQDVANYVVPVPPTVSGDVRVTATLRFQIASDDYVRFLNNQAVERNFQPENTMCSTGPGRPFTVGPQDKTRGQFIYDLWNDPAYGRSPPEDMASHTANTVVTP</sequence>
<evidence type="ECO:0000313" key="1">
    <source>
        <dbReference type="EMBL" id="TCS97773.1"/>
    </source>
</evidence>
<name>A0A4R3LCS6_9GAMM</name>
<keyword evidence="2" id="KW-1185">Reference proteome</keyword>
<dbReference type="RefSeq" id="WP_132577428.1">
    <property type="nucleotide sequence ID" value="NZ_JBHLWF010000026.1"/>
</dbReference>
<accession>A0A4R3LCS6</accession>
<dbReference type="EMBL" id="SMAF01000011">
    <property type="protein sequence ID" value="TCS97773.1"/>
    <property type="molecule type" value="Genomic_DNA"/>
</dbReference>
<evidence type="ECO:0000313" key="2">
    <source>
        <dbReference type="Proteomes" id="UP000294599"/>
    </source>
</evidence>
<protein>
    <recommendedName>
        <fullName evidence="3">Cytochrome c554/c'-like protein</fullName>
    </recommendedName>
</protein>
<dbReference type="Proteomes" id="UP000294599">
    <property type="component" value="Unassembled WGS sequence"/>
</dbReference>
<proteinExistence type="predicted"/>
<evidence type="ECO:0008006" key="3">
    <source>
        <dbReference type="Google" id="ProtNLM"/>
    </source>
</evidence>